<accession>A0ABV6N9C3</accession>
<gene>
    <name evidence="3" type="ORF">ACFFH7_47370</name>
</gene>
<dbReference type="InterPro" id="IPR004629">
    <property type="entry name" value="WecG_TagA_CpsF"/>
</dbReference>
<keyword evidence="1" id="KW-0328">Glycosyltransferase</keyword>
<keyword evidence="2" id="KW-0808">Transferase</keyword>
<evidence type="ECO:0000256" key="2">
    <source>
        <dbReference type="ARBA" id="ARBA00022679"/>
    </source>
</evidence>
<comment type="caution">
    <text evidence="3">The sequence shown here is derived from an EMBL/GenBank/DDBJ whole genome shotgun (WGS) entry which is preliminary data.</text>
</comment>
<sequence length="249" mass="26890">MRAGVPTINVLGVPVAALTAPQAIAEVSGLLAEPGPQTLVYVNAHSVNLARLHNRYRACLADADLVLNDGSGMALAARMRGRRFPANLNGTDFTPEVLRLAARDGLGVYLLGGRPGVAARAAERLRARMPGLRVVGHHHGYIADHHAVTAQIRATGADIVLVAMGNPRQELWLAEHLPATGAELGVAVGAFLDFAADRVPRAPQWMRSLGIEWLYRLGREPLRLFTRYVVGNPLFVARVLFDRVLANTR</sequence>
<name>A0ABV6N9C3_9PSEU</name>
<dbReference type="Pfam" id="PF03808">
    <property type="entry name" value="Glyco_tran_WecG"/>
    <property type="match status" value="1"/>
</dbReference>
<organism evidence="3 4">
    <name type="scientific">Kutzneria chonburiensis</name>
    <dbReference type="NCBI Taxonomy" id="1483604"/>
    <lineage>
        <taxon>Bacteria</taxon>
        <taxon>Bacillati</taxon>
        <taxon>Actinomycetota</taxon>
        <taxon>Actinomycetes</taxon>
        <taxon>Pseudonocardiales</taxon>
        <taxon>Pseudonocardiaceae</taxon>
        <taxon>Kutzneria</taxon>
    </lineage>
</organism>
<evidence type="ECO:0000313" key="3">
    <source>
        <dbReference type="EMBL" id="MFC0549204.1"/>
    </source>
</evidence>
<proteinExistence type="predicted"/>
<reference evidence="3 4" key="1">
    <citation type="submission" date="2024-09" db="EMBL/GenBank/DDBJ databases">
        <authorList>
            <person name="Sun Q."/>
            <person name="Mori K."/>
        </authorList>
    </citation>
    <scope>NUCLEOTIDE SEQUENCE [LARGE SCALE GENOMIC DNA]</scope>
    <source>
        <strain evidence="3 4">TBRC 1432</strain>
    </source>
</reference>
<keyword evidence="4" id="KW-1185">Reference proteome</keyword>
<dbReference type="PANTHER" id="PTHR34136">
    <property type="match status" value="1"/>
</dbReference>
<dbReference type="Proteomes" id="UP001589810">
    <property type="component" value="Unassembled WGS sequence"/>
</dbReference>
<evidence type="ECO:0000313" key="4">
    <source>
        <dbReference type="Proteomes" id="UP001589810"/>
    </source>
</evidence>
<dbReference type="NCBIfam" id="TIGR00696">
    <property type="entry name" value="wecG_tagA_cpsF"/>
    <property type="match status" value="1"/>
</dbReference>
<dbReference type="CDD" id="cd06533">
    <property type="entry name" value="Glyco_transf_WecG_TagA"/>
    <property type="match status" value="1"/>
</dbReference>
<dbReference type="RefSeq" id="WP_273936228.1">
    <property type="nucleotide sequence ID" value="NZ_CP097263.1"/>
</dbReference>
<evidence type="ECO:0000256" key="1">
    <source>
        <dbReference type="ARBA" id="ARBA00022676"/>
    </source>
</evidence>
<dbReference type="PANTHER" id="PTHR34136:SF1">
    <property type="entry name" value="UDP-N-ACETYL-D-MANNOSAMINURONIC ACID TRANSFERASE"/>
    <property type="match status" value="1"/>
</dbReference>
<protein>
    <submittedName>
        <fullName evidence="3">WecB/TagA/CpsF family glycosyltransferase</fullName>
    </submittedName>
</protein>
<dbReference type="EMBL" id="JBHLUD010000021">
    <property type="protein sequence ID" value="MFC0549204.1"/>
    <property type="molecule type" value="Genomic_DNA"/>
</dbReference>